<keyword evidence="14" id="KW-1185">Reference proteome</keyword>
<dbReference type="Pfam" id="PF09379">
    <property type="entry name" value="FERM_N"/>
    <property type="match status" value="1"/>
</dbReference>
<dbReference type="InterPro" id="IPR003595">
    <property type="entry name" value="Tyr_Pase_cat"/>
</dbReference>
<dbReference type="PRINTS" id="PR00700">
    <property type="entry name" value="PRTYPHPHTASE"/>
</dbReference>
<reference evidence="13" key="1">
    <citation type="submission" date="2023-06" db="EMBL/GenBank/DDBJ databases">
        <title>Genomic analysis of the entomopathogenic nematode Steinernema hermaphroditum.</title>
        <authorList>
            <person name="Schwarz E.M."/>
            <person name="Heppert J.K."/>
            <person name="Baniya A."/>
            <person name="Schwartz H.T."/>
            <person name="Tan C.-H."/>
            <person name="Antoshechkin I."/>
            <person name="Sternberg P.W."/>
            <person name="Goodrich-Blair H."/>
            <person name="Dillman A.R."/>
        </authorList>
    </citation>
    <scope>NUCLEOTIDE SEQUENCE</scope>
    <source>
        <strain evidence="13">PS9179</strain>
        <tissue evidence="13">Whole animal</tissue>
    </source>
</reference>
<sequence length="1109" mass="123705">MTMTMMRFGSGTYNVRDSESFNPSSLQRLPSDRSITCTVFFLDMSQRQFQLDRHAVGQDLLDKVYAHLELVERDFFGLQFLCVLNTNSCGVKRWLEPTKSIKKQMTCPPYNLFFRVKFYVSDPSKLSEEYTRYHFYLQVRSDILEGRLVCSEKTAAVLGSYAAQSEFGDYTEYEHDEHYLDHLDMLPNQTRSLTGHMKELHKLRIGETPAVAEFNFLNFAKSLETYGMHWHEAKDGDDKPIRIGVSSYGMSIFQGTEKKHSFPWSWIMKLSFKRKQFYVQIRNFEHNANAVDTILIFNAICQQSCKMLWKSCIEHHTFFRLIAPPAAPPKKLFNLMGSRFRYSGRTEYQTIEEMRQKPRVERVFERSRGRSARSTFSGLPPSGRQYHSSSRTSTPTNTSVTNSPNLSARLFGSTASSSSRSPRSGAATTIVPPSPILSRSSVDSHRGGSIPRETQLESGHSTLRRNGSVTVLAGPHQNSSNGHAPHHQRIHSGALSSRYQSPPSPQHGYDNMIAATAQASTSSPHHLSRPSSSVDYQQKRKSLTQPLPNGSAVVNPPLPQKPVAFPVGASTIASSSPAGRTNQPVWNRQRFGNATLTNNNNNGEIRMAPAGSRASFQAIGNFQTLGFTPAPTRVSPKLLSNGSPRNSIASHSSTSTGPATNGFASSGYGSNGYTNGYAANGFPNGYRPNSVMQEEGLVTVKVRPDAQGRYGFNVKGGIDHDHPVIVSRVASGSPADRCSPRLNEGDQVVMINNRDCTAMPHDMVVKVIRAARDVGGGELCLTIKPNVYRCGDVDEPENSANRETPEARHVAETVPQSDLLSQSLVILKNLSESELKSDFAALYRKRPGLTMDASRLPNNLHKNRYRDVCPYDATRVKLLTSSTGDYINASAINMEIPSSGIVNRYIACQGPLPHTSGDFWLMVWEQLCQTIVMLTTLVENGRTKCHEYWPKPGESIPFGKLVVTNLSEREKEYCTYREFSIRHQQSREERRVTQMQYTAWPDHGVPEKPSDFIDFVDEVRSARAGSVDPIVVHCSAGIGRTGVLILMETAACLVEANQPIYPLDIMKTMRDQRATLVQTETQYVFVCQAIMKAYEDGLIKPLAEYQSSR</sequence>
<dbReference type="InterPro" id="IPR000387">
    <property type="entry name" value="Tyr_Pase_dom"/>
</dbReference>
<dbReference type="CDD" id="cd14541">
    <property type="entry name" value="PTPc-N3_4"/>
    <property type="match status" value="1"/>
</dbReference>
<dbReference type="GO" id="GO:0016020">
    <property type="term" value="C:membrane"/>
    <property type="evidence" value="ECO:0007669"/>
    <property type="project" value="UniProtKB-ARBA"/>
</dbReference>
<dbReference type="InterPro" id="IPR035963">
    <property type="entry name" value="FERM_2"/>
</dbReference>
<evidence type="ECO:0000256" key="3">
    <source>
        <dbReference type="ARBA" id="ARBA00013064"/>
    </source>
</evidence>
<dbReference type="SMART" id="SM00228">
    <property type="entry name" value="PDZ"/>
    <property type="match status" value="1"/>
</dbReference>
<evidence type="ECO:0000256" key="2">
    <source>
        <dbReference type="ARBA" id="ARBA00009649"/>
    </source>
</evidence>
<comment type="caution">
    <text evidence="13">The sequence shown here is derived from an EMBL/GenBank/DDBJ whole genome shotgun (WGS) entry which is preliminary data.</text>
</comment>
<dbReference type="Gene3D" id="2.30.42.10">
    <property type="match status" value="1"/>
</dbReference>
<evidence type="ECO:0000256" key="6">
    <source>
        <dbReference type="ARBA" id="ARBA00022912"/>
    </source>
</evidence>
<dbReference type="AlphaFoldDB" id="A0AA39IBX0"/>
<feature type="domain" description="Tyrosine-protein phosphatase" evidence="9">
    <location>
        <begin position="835"/>
        <end position="1093"/>
    </location>
</feature>
<dbReference type="InterPro" id="IPR036034">
    <property type="entry name" value="PDZ_sf"/>
</dbReference>
<dbReference type="PANTHER" id="PTHR45706:SF4">
    <property type="entry name" value="TYROSINE-PROTEIN PHOSPHATASE"/>
    <property type="match status" value="1"/>
</dbReference>
<dbReference type="PROSITE" id="PS00660">
    <property type="entry name" value="FERM_1"/>
    <property type="match status" value="1"/>
</dbReference>
<dbReference type="InterPro" id="IPR018980">
    <property type="entry name" value="FERM_PH-like_C"/>
</dbReference>
<evidence type="ECO:0000259" key="10">
    <source>
        <dbReference type="PROSITE" id="PS50056"/>
    </source>
</evidence>
<dbReference type="SMART" id="SM01195">
    <property type="entry name" value="FA"/>
    <property type="match status" value="1"/>
</dbReference>
<dbReference type="Gene3D" id="2.30.29.30">
    <property type="entry name" value="Pleckstrin-homology domain (PH domain)/Phosphotyrosine-binding domain (PTB)"/>
    <property type="match status" value="1"/>
</dbReference>
<dbReference type="SMART" id="SM00194">
    <property type="entry name" value="PTPc"/>
    <property type="match status" value="1"/>
</dbReference>
<keyword evidence="7" id="KW-0206">Cytoskeleton</keyword>
<dbReference type="GO" id="GO:0004725">
    <property type="term" value="F:protein tyrosine phosphatase activity"/>
    <property type="evidence" value="ECO:0007669"/>
    <property type="project" value="UniProtKB-EC"/>
</dbReference>
<feature type="region of interest" description="Disordered" evidence="8">
    <location>
        <begin position="794"/>
        <end position="814"/>
    </location>
</feature>
<dbReference type="PRINTS" id="PR00935">
    <property type="entry name" value="BAND41"/>
</dbReference>
<keyword evidence="6" id="KW-0904">Protein phosphatase</keyword>
<evidence type="ECO:0000256" key="4">
    <source>
        <dbReference type="ARBA" id="ARBA00022490"/>
    </source>
</evidence>
<dbReference type="SMART" id="SM00295">
    <property type="entry name" value="B41"/>
    <property type="match status" value="1"/>
</dbReference>
<feature type="compositionally biased region" description="Low complexity" evidence="8">
    <location>
        <begin position="520"/>
        <end position="533"/>
    </location>
</feature>
<dbReference type="Pfam" id="PF00595">
    <property type="entry name" value="PDZ"/>
    <property type="match status" value="1"/>
</dbReference>
<gene>
    <name evidence="13" type="ORF">QR680_014559</name>
</gene>
<evidence type="ECO:0000259" key="9">
    <source>
        <dbReference type="PROSITE" id="PS50055"/>
    </source>
</evidence>
<dbReference type="InterPro" id="IPR019748">
    <property type="entry name" value="FERM_central"/>
</dbReference>
<evidence type="ECO:0000256" key="1">
    <source>
        <dbReference type="ARBA" id="ARBA00004245"/>
    </source>
</evidence>
<dbReference type="SMART" id="SM01196">
    <property type="entry name" value="FERM_C"/>
    <property type="match status" value="1"/>
</dbReference>
<dbReference type="GO" id="GO:0005856">
    <property type="term" value="C:cytoskeleton"/>
    <property type="evidence" value="ECO:0007669"/>
    <property type="project" value="UniProtKB-SubCell"/>
</dbReference>
<evidence type="ECO:0000256" key="5">
    <source>
        <dbReference type="ARBA" id="ARBA00022801"/>
    </source>
</evidence>
<keyword evidence="4" id="KW-0963">Cytoplasm</keyword>
<dbReference type="PROSITE" id="PS50056">
    <property type="entry name" value="TYR_PHOSPHATASE_2"/>
    <property type="match status" value="1"/>
</dbReference>
<evidence type="ECO:0000313" key="14">
    <source>
        <dbReference type="Proteomes" id="UP001175271"/>
    </source>
</evidence>
<evidence type="ECO:0000259" key="11">
    <source>
        <dbReference type="PROSITE" id="PS50057"/>
    </source>
</evidence>
<dbReference type="InterPro" id="IPR014847">
    <property type="entry name" value="FA"/>
</dbReference>
<dbReference type="PROSITE" id="PS50055">
    <property type="entry name" value="TYR_PHOSPHATASE_PTP"/>
    <property type="match status" value="1"/>
</dbReference>
<feature type="domain" description="FERM" evidence="11">
    <location>
        <begin position="35"/>
        <end position="323"/>
    </location>
</feature>
<dbReference type="SMART" id="SM00404">
    <property type="entry name" value="PTPc_motif"/>
    <property type="match status" value="1"/>
</dbReference>
<dbReference type="InterPro" id="IPR000242">
    <property type="entry name" value="PTP_cat"/>
</dbReference>
<feature type="region of interest" description="Disordered" evidence="8">
    <location>
        <begin position="359"/>
        <end position="552"/>
    </location>
</feature>
<comment type="similarity">
    <text evidence="2">Belongs to the protein-tyrosine phosphatase family. Non-receptor class subfamily.</text>
</comment>
<dbReference type="InterPro" id="IPR019747">
    <property type="entry name" value="FERM_CS"/>
</dbReference>
<dbReference type="Gene3D" id="1.20.80.10">
    <property type="match status" value="1"/>
</dbReference>
<accession>A0AA39IBX0</accession>
<feature type="domain" description="PDZ" evidence="12">
    <location>
        <begin position="699"/>
        <end position="771"/>
    </location>
</feature>
<dbReference type="Pfam" id="PF00102">
    <property type="entry name" value="Y_phosphatase"/>
    <property type="match status" value="1"/>
</dbReference>
<evidence type="ECO:0000313" key="13">
    <source>
        <dbReference type="EMBL" id="KAK0420192.1"/>
    </source>
</evidence>
<dbReference type="EC" id="3.1.3.48" evidence="3"/>
<protein>
    <recommendedName>
        <fullName evidence="3">protein-tyrosine-phosphatase</fullName>
        <ecNumber evidence="3">3.1.3.48</ecNumber>
    </recommendedName>
</protein>
<dbReference type="Pfam" id="PF08736">
    <property type="entry name" value="FA"/>
    <property type="match status" value="1"/>
</dbReference>
<dbReference type="SUPFAM" id="SSF47031">
    <property type="entry name" value="Second domain of FERM"/>
    <property type="match status" value="1"/>
</dbReference>
<dbReference type="InterPro" id="IPR029021">
    <property type="entry name" value="Prot-tyrosine_phosphatase-like"/>
</dbReference>
<feature type="domain" description="Tyrosine specific protein phosphatases" evidence="10">
    <location>
        <begin position="1010"/>
        <end position="1084"/>
    </location>
</feature>
<dbReference type="InterPro" id="IPR018979">
    <property type="entry name" value="FERM_N"/>
</dbReference>
<feature type="region of interest" description="Disordered" evidence="8">
    <location>
        <begin position="635"/>
        <end position="660"/>
    </location>
</feature>
<organism evidence="13 14">
    <name type="scientific">Steinernema hermaphroditum</name>
    <dbReference type="NCBI Taxonomy" id="289476"/>
    <lineage>
        <taxon>Eukaryota</taxon>
        <taxon>Metazoa</taxon>
        <taxon>Ecdysozoa</taxon>
        <taxon>Nematoda</taxon>
        <taxon>Chromadorea</taxon>
        <taxon>Rhabditida</taxon>
        <taxon>Tylenchina</taxon>
        <taxon>Panagrolaimomorpha</taxon>
        <taxon>Strongyloidoidea</taxon>
        <taxon>Steinernematidae</taxon>
        <taxon>Steinernema</taxon>
    </lineage>
</organism>
<keyword evidence="5" id="KW-0378">Hydrolase</keyword>
<dbReference type="InterPro" id="IPR014352">
    <property type="entry name" value="FERM/acyl-CoA-bd_prot_sf"/>
</dbReference>
<dbReference type="Gene3D" id="3.90.190.10">
    <property type="entry name" value="Protein tyrosine phosphatase superfamily"/>
    <property type="match status" value="1"/>
</dbReference>
<dbReference type="PROSITE" id="PS50057">
    <property type="entry name" value="FERM_3"/>
    <property type="match status" value="1"/>
</dbReference>
<dbReference type="InterPro" id="IPR011993">
    <property type="entry name" value="PH-like_dom_sf"/>
</dbReference>
<dbReference type="Gene3D" id="3.10.20.90">
    <property type="entry name" value="Phosphatidylinositol 3-kinase Catalytic Subunit, Chain A, domain 1"/>
    <property type="match status" value="1"/>
</dbReference>
<dbReference type="SUPFAM" id="SSF50156">
    <property type="entry name" value="PDZ domain-like"/>
    <property type="match status" value="1"/>
</dbReference>
<dbReference type="PROSITE" id="PS00383">
    <property type="entry name" value="TYR_PHOSPHATASE_1"/>
    <property type="match status" value="1"/>
</dbReference>
<dbReference type="InterPro" id="IPR016130">
    <property type="entry name" value="Tyr_Pase_AS"/>
</dbReference>
<dbReference type="EMBL" id="JAUCMV010000002">
    <property type="protein sequence ID" value="KAK0420192.1"/>
    <property type="molecule type" value="Genomic_DNA"/>
</dbReference>
<dbReference type="PANTHER" id="PTHR45706">
    <property type="entry name" value="TYROSINE-PROTEIN PHOSPHATASE"/>
    <property type="match status" value="1"/>
</dbReference>
<dbReference type="Pfam" id="PF00373">
    <property type="entry name" value="FERM_M"/>
    <property type="match status" value="1"/>
</dbReference>
<dbReference type="FunFam" id="1.20.80.10:FF:000003">
    <property type="entry name" value="Tyrosine-protein phosphatase non-receptor type 4"/>
    <property type="match status" value="1"/>
</dbReference>
<proteinExistence type="inferred from homology"/>
<dbReference type="InterPro" id="IPR001478">
    <property type="entry name" value="PDZ"/>
</dbReference>
<evidence type="ECO:0000259" key="12">
    <source>
        <dbReference type="PROSITE" id="PS50106"/>
    </source>
</evidence>
<dbReference type="SUPFAM" id="SSF50729">
    <property type="entry name" value="PH domain-like"/>
    <property type="match status" value="1"/>
</dbReference>
<name>A0AA39IBX0_9BILA</name>
<dbReference type="FunFam" id="2.30.29.30:FF:000002">
    <property type="entry name" value="Band 4.1-like protein 5 isoform 1"/>
    <property type="match status" value="1"/>
</dbReference>
<feature type="compositionally biased region" description="Basic and acidic residues" evidence="8">
    <location>
        <begin position="359"/>
        <end position="368"/>
    </location>
</feature>
<feature type="compositionally biased region" description="Polar residues" evidence="8">
    <location>
        <begin position="638"/>
        <end position="660"/>
    </location>
</feature>
<dbReference type="Proteomes" id="UP001175271">
    <property type="component" value="Unassembled WGS sequence"/>
</dbReference>
<dbReference type="InterPro" id="IPR000299">
    <property type="entry name" value="FERM_domain"/>
</dbReference>
<dbReference type="Pfam" id="PF09380">
    <property type="entry name" value="FERM_C"/>
    <property type="match status" value="1"/>
</dbReference>
<feature type="compositionally biased region" description="Polar residues" evidence="8">
    <location>
        <begin position="456"/>
        <end position="469"/>
    </location>
</feature>
<evidence type="ECO:0000256" key="7">
    <source>
        <dbReference type="ARBA" id="ARBA00023212"/>
    </source>
</evidence>
<dbReference type="InterPro" id="IPR029071">
    <property type="entry name" value="Ubiquitin-like_domsf"/>
</dbReference>
<comment type="subcellular location">
    <subcellularLocation>
        <location evidence="1">Cytoplasm</location>
        <location evidence="1">Cytoskeleton</location>
    </subcellularLocation>
</comment>
<dbReference type="CDD" id="cd14473">
    <property type="entry name" value="FERM_B-lobe"/>
    <property type="match status" value="1"/>
</dbReference>
<dbReference type="PROSITE" id="PS50106">
    <property type="entry name" value="PDZ"/>
    <property type="match status" value="1"/>
</dbReference>
<dbReference type="InterPro" id="IPR019749">
    <property type="entry name" value="Band_41_domain"/>
</dbReference>
<dbReference type="SUPFAM" id="SSF54236">
    <property type="entry name" value="Ubiquitin-like"/>
    <property type="match status" value="1"/>
</dbReference>
<feature type="compositionally biased region" description="Low complexity" evidence="8">
    <location>
        <begin position="388"/>
        <end position="429"/>
    </location>
</feature>
<dbReference type="SUPFAM" id="SSF52799">
    <property type="entry name" value="(Phosphotyrosine protein) phosphatases II"/>
    <property type="match status" value="1"/>
</dbReference>
<evidence type="ECO:0000256" key="8">
    <source>
        <dbReference type="SAM" id="MobiDB-lite"/>
    </source>
</evidence>